<evidence type="ECO:0000313" key="3">
    <source>
        <dbReference type="Proteomes" id="UP001564626"/>
    </source>
</evidence>
<keyword evidence="3" id="KW-1185">Reference proteome</keyword>
<comment type="caution">
    <text evidence="2">The sequence shown here is derived from an EMBL/GenBank/DDBJ whole genome shotgun (WGS) entry which is preliminary data.</text>
</comment>
<dbReference type="Gene3D" id="3.10.180.10">
    <property type="entry name" value="2,3-Dihydroxybiphenyl 1,2-Dioxygenase, domain 1"/>
    <property type="match status" value="1"/>
</dbReference>
<dbReference type="InterPro" id="IPR029068">
    <property type="entry name" value="Glyas_Bleomycin-R_OHBP_Dase"/>
</dbReference>
<dbReference type="RefSeq" id="WP_345364083.1">
    <property type="nucleotide sequence ID" value="NZ_BAABII010000010.1"/>
</dbReference>
<sequence>MAELDIDRTIYPMPMFATFAVADLAVAETFYHALGFLSLATVPDADGTTAVVHLRRLKYQDVLLVPGQPVRGSTTVSFAAHGEDLARLAREIRAVAPPTARVEGPVDTPWFTSDLRVEDPDGNLVVLTAQREAEQQAAQEWARSFGGEFAER</sequence>
<feature type="domain" description="VOC" evidence="1">
    <location>
        <begin position="13"/>
        <end position="130"/>
    </location>
</feature>
<dbReference type="SUPFAM" id="SSF54593">
    <property type="entry name" value="Glyoxalase/Bleomycin resistance protein/Dihydroxybiphenyl dioxygenase"/>
    <property type="match status" value="1"/>
</dbReference>
<accession>A0ABV4CJQ4</accession>
<organism evidence="2 3">
    <name type="scientific">Saccharopolyspora cebuensis</name>
    <dbReference type="NCBI Taxonomy" id="418759"/>
    <lineage>
        <taxon>Bacteria</taxon>
        <taxon>Bacillati</taxon>
        <taxon>Actinomycetota</taxon>
        <taxon>Actinomycetes</taxon>
        <taxon>Pseudonocardiales</taxon>
        <taxon>Pseudonocardiaceae</taxon>
        <taxon>Saccharopolyspora</taxon>
    </lineage>
</organism>
<proteinExistence type="predicted"/>
<name>A0ABV4CJQ4_9PSEU</name>
<dbReference type="EMBL" id="JBGEHV010000034">
    <property type="protein sequence ID" value="MEY8041330.1"/>
    <property type="molecule type" value="Genomic_DNA"/>
</dbReference>
<dbReference type="PROSITE" id="PS51819">
    <property type="entry name" value="VOC"/>
    <property type="match status" value="1"/>
</dbReference>
<evidence type="ECO:0000313" key="2">
    <source>
        <dbReference type="EMBL" id="MEY8041330.1"/>
    </source>
</evidence>
<gene>
    <name evidence="2" type="ORF">AB8O55_18155</name>
</gene>
<protein>
    <submittedName>
        <fullName evidence="2">VOC family protein</fullName>
    </submittedName>
</protein>
<dbReference type="InterPro" id="IPR037523">
    <property type="entry name" value="VOC_core"/>
</dbReference>
<dbReference type="CDD" id="cd06587">
    <property type="entry name" value="VOC"/>
    <property type="match status" value="1"/>
</dbReference>
<dbReference type="Proteomes" id="UP001564626">
    <property type="component" value="Unassembled WGS sequence"/>
</dbReference>
<reference evidence="2 3" key="1">
    <citation type="submission" date="2024-08" db="EMBL/GenBank/DDBJ databases">
        <title>Genome mining of Saccharopolyspora cebuensis PGLac3 from Nigerian medicinal plant.</title>
        <authorList>
            <person name="Ezeobiora C.E."/>
            <person name="Igbokwe N.H."/>
            <person name="Amin D.H."/>
            <person name="Mendie U.E."/>
        </authorList>
    </citation>
    <scope>NUCLEOTIDE SEQUENCE [LARGE SCALE GENOMIC DNA]</scope>
    <source>
        <strain evidence="2 3">PGLac3</strain>
    </source>
</reference>
<evidence type="ECO:0000259" key="1">
    <source>
        <dbReference type="PROSITE" id="PS51819"/>
    </source>
</evidence>